<dbReference type="AlphaFoldDB" id="A0A914W4I3"/>
<dbReference type="PROSITE" id="PS50015">
    <property type="entry name" value="SAP_B"/>
    <property type="match status" value="3"/>
</dbReference>
<accession>A0A914W4I3</accession>
<evidence type="ECO:0000313" key="5">
    <source>
        <dbReference type="WBParaSite" id="PSAMB.scaffold3000size20104.g19916.t1"/>
    </source>
</evidence>
<dbReference type="Proteomes" id="UP000887566">
    <property type="component" value="Unplaced"/>
</dbReference>
<dbReference type="InterPro" id="IPR011001">
    <property type="entry name" value="Saposin-like"/>
</dbReference>
<feature type="domain" description="Saposin B-type" evidence="3">
    <location>
        <begin position="223"/>
        <end position="305"/>
    </location>
</feature>
<keyword evidence="1" id="KW-1015">Disulfide bond</keyword>
<reference evidence="5" key="1">
    <citation type="submission" date="2022-11" db="UniProtKB">
        <authorList>
            <consortium name="WormBaseParasite"/>
        </authorList>
    </citation>
    <scope>IDENTIFICATION</scope>
</reference>
<name>A0A914W4I3_9BILA</name>
<dbReference type="PANTHER" id="PTHR11480">
    <property type="entry name" value="SAPOSIN-RELATED"/>
    <property type="match status" value="1"/>
</dbReference>
<sequence>MNGVLYLAVVVAAFGSGLAQQTRPPPDPCRTCQIIINIAYHHFNNTVNDKPGLLTQLLGECQRLAQYEGAQASADCTRIVNANIDTIYNDLNAQKSPQQTCMDINECPASSSASIVKRQKRQQHTDGCHICEIVVNLARHYFNNNITDEKALLSVLLSECQSLTQIYGLQAYLQCKQLVNSNIDRIFADMSTQKTGTQTCQDIKECPPTTTAPTVKRQKRQNPQDQCRTCEIIINIAQYHFHNNINDQNALQQQLLIECQHLAQTEGPTASKNCINIVNANIAKIFADMKSGQSPRQTCVDIREC</sequence>
<dbReference type="SUPFAM" id="SSF47862">
    <property type="entry name" value="Saposin"/>
    <property type="match status" value="2"/>
</dbReference>
<dbReference type="InterPro" id="IPR008139">
    <property type="entry name" value="SaposinB_dom"/>
</dbReference>
<dbReference type="Gene3D" id="1.10.225.10">
    <property type="entry name" value="Saposin-like"/>
    <property type="match status" value="3"/>
</dbReference>
<organism evidence="4 5">
    <name type="scientific">Plectus sambesii</name>
    <dbReference type="NCBI Taxonomy" id="2011161"/>
    <lineage>
        <taxon>Eukaryota</taxon>
        <taxon>Metazoa</taxon>
        <taxon>Ecdysozoa</taxon>
        <taxon>Nematoda</taxon>
        <taxon>Chromadorea</taxon>
        <taxon>Plectida</taxon>
        <taxon>Plectina</taxon>
        <taxon>Plectoidea</taxon>
        <taxon>Plectidae</taxon>
        <taxon>Plectus</taxon>
    </lineage>
</organism>
<evidence type="ECO:0000259" key="3">
    <source>
        <dbReference type="PROSITE" id="PS50015"/>
    </source>
</evidence>
<feature type="domain" description="Saposin B-type" evidence="3">
    <location>
        <begin position="124"/>
        <end position="210"/>
    </location>
</feature>
<keyword evidence="2" id="KW-0732">Signal</keyword>
<evidence type="ECO:0000256" key="1">
    <source>
        <dbReference type="ARBA" id="ARBA00023157"/>
    </source>
</evidence>
<feature type="chain" id="PRO_5038101159" evidence="2">
    <location>
        <begin position="20"/>
        <end position="305"/>
    </location>
</feature>
<dbReference type="PANTHER" id="PTHR11480:SF3">
    <property type="entry name" value="BCDNA.GH08312"/>
    <property type="match status" value="1"/>
</dbReference>
<dbReference type="WBParaSite" id="PSAMB.scaffold3000size20104.g19916.t1">
    <property type="protein sequence ID" value="PSAMB.scaffold3000size20104.g19916.t1"/>
    <property type="gene ID" value="PSAMB.scaffold3000size20104.g19916"/>
</dbReference>
<feature type="domain" description="Saposin B-type" evidence="3">
    <location>
        <begin position="25"/>
        <end position="111"/>
    </location>
</feature>
<keyword evidence="4" id="KW-1185">Reference proteome</keyword>
<proteinExistence type="predicted"/>
<dbReference type="SMART" id="SM00741">
    <property type="entry name" value="SapB"/>
    <property type="match status" value="3"/>
</dbReference>
<evidence type="ECO:0000313" key="4">
    <source>
        <dbReference type="Proteomes" id="UP000887566"/>
    </source>
</evidence>
<feature type="signal peptide" evidence="2">
    <location>
        <begin position="1"/>
        <end position="19"/>
    </location>
</feature>
<dbReference type="InterPro" id="IPR051428">
    <property type="entry name" value="Sphingo_Act-Surfact_Prot"/>
</dbReference>
<evidence type="ECO:0000256" key="2">
    <source>
        <dbReference type="SAM" id="SignalP"/>
    </source>
</evidence>
<protein>
    <submittedName>
        <fullName evidence="5">Saposin B-type domain-containing protein</fullName>
    </submittedName>
</protein>